<dbReference type="Gene3D" id="3.10.20.30">
    <property type="match status" value="1"/>
</dbReference>
<dbReference type="Proteomes" id="UP000005317">
    <property type="component" value="Unassembled WGS sequence"/>
</dbReference>
<evidence type="ECO:0000313" key="3">
    <source>
        <dbReference type="Proteomes" id="UP000005317"/>
    </source>
</evidence>
<proteinExistence type="predicted"/>
<accession>A0A656HJQ4</accession>
<dbReference type="CDD" id="cd00207">
    <property type="entry name" value="fer2"/>
    <property type="match status" value="1"/>
</dbReference>
<feature type="domain" description="2Fe-2S ferredoxin-type" evidence="1">
    <location>
        <begin position="7"/>
        <end position="99"/>
    </location>
</feature>
<dbReference type="GO" id="GO:0051537">
    <property type="term" value="F:2 iron, 2 sulfur cluster binding"/>
    <property type="evidence" value="ECO:0007669"/>
    <property type="project" value="InterPro"/>
</dbReference>
<dbReference type="InterPro" id="IPR001041">
    <property type="entry name" value="2Fe-2S_ferredoxin-type"/>
</dbReference>
<keyword evidence="3" id="KW-1185">Reference proteome</keyword>
<reference evidence="3" key="1">
    <citation type="journal article" date="2011" name="Stand. Genomic Sci.">
        <title>Genome sequence of the filamentous, gliding Thiothrix nivea neotype strain (JP2(T)).</title>
        <authorList>
            <person name="Lapidus A."/>
            <person name="Nolan M."/>
            <person name="Lucas S."/>
            <person name="Glavina Del Rio T."/>
            <person name="Tice H."/>
            <person name="Cheng J.F."/>
            <person name="Tapia R."/>
            <person name="Han C."/>
            <person name="Goodwin L."/>
            <person name="Pitluck S."/>
            <person name="Liolios K."/>
            <person name="Pagani I."/>
            <person name="Ivanova N."/>
            <person name="Huntemann M."/>
            <person name="Mavromatis K."/>
            <person name="Mikhailova N."/>
            <person name="Pati A."/>
            <person name="Chen A."/>
            <person name="Palaniappan K."/>
            <person name="Land M."/>
            <person name="Brambilla E.M."/>
            <person name="Rohde M."/>
            <person name="Abt B."/>
            <person name="Verbarg S."/>
            <person name="Goker M."/>
            <person name="Bristow J."/>
            <person name="Eisen J.A."/>
            <person name="Markowitz V."/>
            <person name="Hugenholtz P."/>
            <person name="Kyrpides N.C."/>
            <person name="Klenk H.P."/>
            <person name="Woyke T."/>
        </authorList>
    </citation>
    <scope>NUCLEOTIDE SEQUENCE [LARGE SCALE GENOMIC DNA]</scope>
    <source>
        <strain evidence="3">ATCC 35100 / DSM 5205 / JP2</strain>
    </source>
</reference>
<dbReference type="PROSITE" id="PS00197">
    <property type="entry name" value="2FE2S_FER_1"/>
    <property type="match status" value="1"/>
</dbReference>
<dbReference type="InterPro" id="IPR006058">
    <property type="entry name" value="2Fe2S_fd_BS"/>
</dbReference>
<protein>
    <submittedName>
        <fullName evidence="2">Ferredoxin</fullName>
    </submittedName>
</protein>
<evidence type="ECO:0000313" key="2">
    <source>
        <dbReference type="EMBL" id="EIJ36697.1"/>
    </source>
</evidence>
<dbReference type="RefSeq" id="WP_002710565.1">
    <property type="nucleotide sequence ID" value="NZ_JH651384.1"/>
</dbReference>
<dbReference type="EMBL" id="JH651384">
    <property type="protein sequence ID" value="EIJ36697.1"/>
    <property type="molecule type" value="Genomic_DNA"/>
</dbReference>
<sequence length="113" mass="11709">MFGLSAHKVAIPETGESFSCKDKEALLAAMVKLGRKGIPVGCLNGGCGVCKVRVLQGDVTPTGPISRAHVSAEEEASHITLACRATPTTDVSLEILGKMKKSFLAQCGKPKAG</sequence>
<dbReference type="InterPro" id="IPR036010">
    <property type="entry name" value="2Fe-2S_ferredoxin-like_sf"/>
</dbReference>
<dbReference type="OrthoDB" id="4759734at2"/>
<gene>
    <name evidence="2" type="ORF">Thini_4208</name>
</gene>
<name>A0A656HJQ4_THINJ</name>
<dbReference type="AlphaFoldDB" id="A0A656HJQ4"/>
<dbReference type="Pfam" id="PF00111">
    <property type="entry name" value="Fer2"/>
    <property type="match status" value="1"/>
</dbReference>
<dbReference type="PROSITE" id="PS51085">
    <property type="entry name" value="2FE2S_FER_2"/>
    <property type="match status" value="1"/>
</dbReference>
<dbReference type="SUPFAM" id="SSF54292">
    <property type="entry name" value="2Fe-2S ferredoxin-like"/>
    <property type="match status" value="1"/>
</dbReference>
<evidence type="ECO:0000259" key="1">
    <source>
        <dbReference type="PROSITE" id="PS51085"/>
    </source>
</evidence>
<dbReference type="InterPro" id="IPR012675">
    <property type="entry name" value="Beta-grasp_dom_sf"/>
</dbReference>
<organism evidence="2 3">
    <name type="scientific">Thiothrix nivea (strain ATCC 35100 / DSM 5205 / JP2)</name>
    <dbReference type="NCBI Taxonomy" id="870187"/>
    <lineage>
        <taxon>Bacteria</taxon>
        <taxon>Pseudomonadati</taxon>
        <taxon>Pseudomonadota</taxon>
        <taxon>Gammaproteobacteria</taxon>
        <taxon>Thiotrichales</taxon>
        <taxon>Thiotrichaceae</taxon>
        <taxon>Thiothrix</taxon>
    </lineage>
</organism>